<feature type="compositionally biased region" description="Low complexity" evidence="2">
    <location>
        <begin position="723"/>
        <end position="732"/>
    </location>
</feature>
<organism evidence="3 4">
    <name type="scientific">Ectocarpus siliculosus</name>
    <name type="common">Brown alga</name>
    <name type="synonym">Conferva siliculosa</name>
    <dbReference type="NCBI Taxonomy" id="2880"/>
    <lineage>
        <taxon>Eukaryota</taxon>
        <taxon>Sar</taxon>
        <taxon>Stramenopiles</taxon>
        <taxon>Ochrophyta</taxon>
        <taxon>PX clade</taxon>
        <taxon>Phaeophyceae</taxon>
        <taxon>Ectocarpales</taxon>
        <taxon>Ectocarpaceae</taxon>
        <taxon>Ectocarpus</taxon>
    </lineage>
</organism>
<feature type="region of interest" description="Disordered" evidence="2">
    <location>
        <begin position="1541"/>
        <end position="1589"/>
    </location>
</feature>
<feature type="compositionally biased region" description="Basic and acidic residues" evidence="2">
    <location>
        <begin position="1414"/>
        <end position="1427"/>
    </location>
</feature>
<gene>
    <name evidence="3" type="ORF">Esi_0037_0079</name>
</gene>
<feature type="compositionally biased region" description="Basic and acidic residues" evidence="2">
    <location>
        <begin position="545"/>
        <end position="561"/>
    </location>
</feature>
<feature type="compositionally biased region" description="Basic and acidic residues" evidence="2">
    <location>
        <begin position="142"/>
        <end position="162"/>
    </location>
</feature>
<feature type="compositionally biased region" description="Basic and acidic residues" evidence="2">
    <location>
        <begin position="1333"/>
        <end position="1344"/>
    </location>
</feature>
<feature type="compositionally biased region" description="Basic and acidic residues" evidence="2">
    <location>
        <begin position="838"/>
        <end position="849"/>
    </location>
</feature>
<feature type="compositionally biased region" description="Gly residues" evidence="2">
    <location>
        <begin position="1543"/>
        <end position="1554"/>
    </location>
</feature>
<feature type="region of interest" description="Disordered" evidence="2">
    <location>
        <begin position="1165"/>
        <end position="1197"/>
    </location>
</feature>
<feature type="compositionally biased region" description="Basic and acidic residues" evidence="2">
    <location>
        <begin position="513"/>
        <end position="527"/>
    </location>
</feature>
<name>D8LLN0_ECTSI</name>
<feature type="region of interest" description="Disordered" evidence="2">
    <location>
        <begin position="268"/>
        <end position="303"/>
    </location>
</feature>
<feature type="region of interest" description="Disordered" evidence="2">
    <location>
        <begin position="141"/>
        <end position="210"/>
    </location>
</feature>
<evidence type="ECO:0000256" key="2">
    <source>
        <dbReference type="SAM" id="MobiDB-lite"/>
    </source>
</evidence>
<accession>D8LLN0</accession>
<evidence type="ECO:0000313" key="4">
    <source>
        <dbReference type="Proteomes" id="UP000002630"/>
    </source>
</evidence>
<feature type="coiled-coil region" evidence="1">
    <location>
        <begin position="907"/>
        <end position="934"/>
    </location>
</feature>
<reference evidence="3 4" key="1">
    <citation type="journal article" date="2010" name="Nature">
        <title>The Ectocarpus genome and the independent evolution of multicellularity in brown algae.</title>
        <authorList>
            <person name="Cock J.M."/>
            <person name="Sterck L."/>
            <person name="Rouze P."/>
            <person name="Scornet D."/>
            <person name="Allen A.E."/>
            <person name="Amoutzias G."/>
            <person name="Anthouard V."/>
            <person name="Artiguenave F."/>
            <person name="Aury J.M."/>
            <person name="Badger J.H."/>
            <person name="Beszteri B."/>
            <person name="Billiau K."/>
            <person name="Bonnet E."/>
            <person name="Bothwell J.H."/>
            <person name="Bowler C."/>
            <person name="Boyen C."/>
            <person name="Brownlee C."/>
            <person name="Carrano C.J."/>
            <person name="Charrier B."/>
            <person name="Cho G.Y."/>
            <person name="Coelho S.M."/>
            <person name="Collen J."/>
            <person name="Corre E."/>
            <person name="Da Silva C."/>
            <person name="Delage L."/>
            <person name="Delaroque N."/>
            <person name="Dittami S.M."/>
            <person name="Doulbeau S."/>
            <person name="Elias M."/>
            <person name="Farnham G."/>
            <person name="Gachon C.M."/>
            <person name="Gschloessl B."/>
            <person name="Heesch S."/>
            <person name="Jabbari K."/>
            <person name="Jubin C."/>
            <person name="Kawai H."/>
            <person name="Kimura K."/>
            <person name="Kloareg B."/>
            <person name="Kupper F.C."/>
            <person name="Lang D."/>
            <person name="Le Bail A."/>
            <person name="Leblanc C."/>
            <person name="Lerouge P."/>
            <person name="Lohr M."/>
            <person name="Lopez P.J."/>
            <person name="Martens C."/>
            <person name="Maumus F."/>
            <person name="Michel G."/>
            <person name="Miranda-Saavedra D."/>
            <person name="Morales J."/>
            <person name="Moreau H."/>
            <person name="Motomura T."/>
            <person name="Nagasato C."/>
            <person name="Napoli C.A."/>
            <person name="Nelson D.R."/>
            <person name="Nyvall-Collen P."/>
            <person name="Peters A.F."/>
            <person name="Pommier C."/>
            <person name="Potin P."/>
            <person name="Poulain J."/>
            <person name="Quesneville H."/>
            <person name="Read B."/>
            <person name="Rensing S.A."/>
            <person name="Ritter A."/>
            <person name="Rousvoal S."/>
            <person name="Samanta M."/>
            <person name="Samson G."/>
            <person name="Schroeder D.C."/>
            <person name="Segurens B."/>
            <person name="Strittmatter M."/>
            <person name="Tonon T."/>
            <person name="Tregear J.W."/>
            <person name="Valentin K."/>
            <person name="von Dassow P."/>
            <person name="Yamagishi T."/>
            <person name="Van de Peer Y."/>
            <person name="Wincker P."/>
        </authorList>
    </citation>
    <scope>NUCLEOTIDE SEQUENCE [LARGE SCALE GENOMIC DNA]</scope>
    <source>
        <strain evidence="4">Ec32 / CCAP1310/4</strain>
    </source>
</reference>
<feature type="compositionally biased region" description="Low complexity" evidence="2">
    <location>
        <begin position="374"/>
        <end position="384"/>
    </location>
</feature>
<feature type="compositionally biased region" description="Basic and acidic residues" evidence="2">
    <location>
        <begin position="1563"/>
        <end position="1572"/>
    </location>
</feature>
<dbReference type="Proteomes" id="UP000002630">
    <property type="component" value="Unassembled WGS sequence"/>
</dbReference>
<feature type="compositionally biased region" description="Basic and acidic residues" evidence="2">
    <location>
        <begin position="422"/>
        <end position="432"/>
    </location>
</feature>
<feature type="compositionally biased region" description="Basic and acidic residues" evidence="2">
    <location>
        <begin position="15"/>
        <end position="24"/>
    </location>
</feature>
<feature type="compositionally biased region" description="Polar residues" evidence="2">
    <location>
        <begin position="1297"/>
        <end position="1308"/>
    </location>
</feature>
<dbReference type="EMBL" id="FN649760">
    <property type="protein sequence ID" value="CBN74661.1"/>
    <property type="molecule type" value="Genomic_DNA"/>
</dbReference>
<feature type="compositionally biased region" description="Basic and acidic residues" evidence="2">
    <location>
        <begin position="776"/>
        <end position="789"/>
    </location>
</feature>
<dbReference type="InParanoid" id="D8LLN0"/>
<feature type="region of interest" description="Disordered" evidence="2">
    <location>
        <begin position="1019"/>
        <end position="1047"/>
    </location>
</feature>
<feature type="compositionally biased region" description="Basic and acidic residues" evidence="2">
    <location>
        <begin position="570"/>
        <end position="579"/>
    </location>
</feature>
<proteinExistence type="predicted"/>
<sequence length="1805" mass="192004">MAQGPAGNGFSSFKGDSDNKHGADKILTAGPSTWQSAQTNLVHELRCLVHARDMALAEQRARHVKESILVREQQRTLATDDPVFIGKTAKLLRAADDVAGGPAINSPLSVSPVTSRPASPILTAANQNAVDHSLEDSTCCAKRGDGLSSERDTMADTSKPPDTDDLTDSNNGNGTTLAFTGCRGGTANDNNWESRKGSPPSPSIIAAKSNEESTARTCSRCVKLQHELVTALTDRTLVEAELVSLRRASSWVDTGWEGESAGGAVDRKELGDLHTGGPGGTVRVVDDAENNAPRSPCEELGNNDQGLDLHVEIERLESLVSRADQGAPLSDLDAIAVDSEGLQMQELSRRRLLRLGAEADLRAARAKLDMLLPTATMPAPTPDMAKGDTERQGAGVTPLQQNGSIHRDVIQEETGSGAGQHCDTKQTSKKGGEFPPTNAVPPKGGQGSSAIGRGRRGRGRSSGGLQSERGAVSNREKLSGRVQGVAGPPKQALGSRTADEGTTTTRKATPRTQIEDGRHPSQKDAGPKARLTKGSGKKTGGPTNDRQKIVVVEKEGQEKLRNSPPQPDTSRPHERDDPNKVTVNDNAKRLSVSLVEGQLQGEGEASKSSLTKDGNQAPGGDETTIREAESSLTGGNGCAKADPTVGIVANASEPPPPTVPTEVKNDVGDGKRGAMTPTKHGRAKGTTKQDRGKAARSSPSKLTKGAVVRKPPNRLTGEKAKTKSASTAESAAPTRSLTATEEQQFSRETATEDATGSSLPTSAPVDPGVTVEEMEDVQKQEGRAEKHGDSLCGTQEELTCLDTTHKTAGDEGVEQDVRARGPIVNEEGVDIPATGASARRESISQEKRKLAGPADGGEAGDNLVTEDGDGTIEGYCGGGAVVVSEDADPGRTVGGADLHLRGVVDLAEVLRVEVDKLRLEKAELEDTIAQLNVAAAQLYLVEYEQMKAKCRQLKRVVFGPASRPANAESAYGHSCQEVMHRLKVIGVKFFRRRIGGVMGEKFFPDGLARALTLIGRPRMTQGSQTAPVDRLGPLSRNGGSPGLPRSRDVHVQVAGGIDVEDEPLMEQQVYGLLGKLDLLLKRREDVLWAYHREAEEGAREARALLASAAAQHHPGQAWGVSRPPNVRQLIGGREGPAGAPRPAINPTNLLFTAAVVLDSVAAAAAGPTPEPTVSSAPTPEKIPSASGGSESRRQRYSPAEKALLELADEVVAALDVEQRRSDASAERRRLAVDRHNNSGDSRFQALGRPPLGVPPLIWAMEIHLVGKLARAFRTAVEARGFEREVEDANLVAAVTLGRSSPPSSNGGKNDSGPPWHLEHRMLSVLRGDEEEERERLQRARREFENTESCTMAANNQREQQRFGWGADTYSPRRIYRPMTGNVGTDEGQPKYGSSPTTSPRRKEGLARGQQSRPDSTKGRTGVRDGRHASTFNRPGTMARGSTFESKAKQQCSSSRTVDGNTRDLQNQDQREQQRQDSAAVARVEAAVFDTVRPSRLHPRPGSASFEGRSGRVGFYEGCSTLAATERLRPQSARLPEAHDKFLGEGGRTTVGGHTGASHAMPSDAHRSGRRAFEGNSTSGPNGEERPVRTTMTTVALTANTTARRPASAGGRVVDTRTWSSNSNVVEAGTGVFRCRPNKTTRAAVRFEASATEGGVSSSQLVPTHPGAVPQFLLRKERELLEAHRHKQAAVNGRFEVVPDQGDDIGGCGDEGVSGYAAGGSGGDIKSDRRVMNASEISDRWGREIGDTLEQGGDGGSGAYGGRVLLSSVRLEDSMDGEGLMPDAGEQAFFDAWKPTGYDIDLSRYD</sequence>
<evidence type="ECO:0000313" key="3">
    <source>
        <dbReference type="EMBL" id="CBN74661.1"/>
    </source>
</evidence>
<feature type="compositionally biased region" description="Polar residues" evidence="2">
    <location>
        <begin position="1346"/>
        <end position="1357"/>
    </location>
</feature>
<protein>
    <submittedName>
        <fullName evidence="3">Uncharacterized protein</fullName>
    </submittedName>
</protein>
<feature type="region of interest" description="Disordered" evidence="2">
    <location>
        <begin position="1"/>
        <end position="27"/>
    </location>
</feature>
<feature type="compositionally biased region" description="Low complexity" evidence="2">
    <location>
        <begin position="502"/>
        <end position="512"/>
    </location>
</feature>
<feature type="region of interest" description="Disordered" evidence="2">
    <location>
        <begin position="1112"/>
        <end position="1141"/>
    </location>
</feature>
<dbReference type="OrthoDB" id="10357254at2759"/>
<feature type="compositionally biased region" description="Basic and acidic residues" evidence="2">
    <location>
        <begin position="663"/>
        <end position="672"/>
    </location>
</feature>
<feature type="region of interest" description="Disordered" evidence="2">
    <location>
        <begin position="822"/>
        <end position="868"/>
    </location>
</feature>
<feature type="compositionally biased region" description="Polar residues" evidence="2">
    <location>
        <begin position="1442"/>
        <end position="1459"/>
    </location>
</feature>
<feature type="region of interest" description="Disordered" evidence="2">
    <location>
        <begin position="374"/>
        <end position="791"/>
    </location>
</feature>
<evidence type="ECO:0000256" key="1">
    <source>
        <dbReference type="SAM" id="Coils"/>
    </source>
</evidence>
<keyword evidence="1" id="KW-0175">Coiled coil</keyword>
<feature type="region of interest" description="Disordered" evidence="2">
    <location>
        <begin position="1296"/>
        <end position="1476"/>
    </location>
</feature>
<feature type="region of interest" description="Disordered" evidence="2">
    <location>
        <begin position="1218"/>
        <end position="1246"/>
    </location>
</feature>
<feature type="compositionally biased region" description="Basic and acidic residues" evidence="2">
    <location>
        <begin position="1218"/>
        <end position="1237"/>
    </location>
</feature>
<feature type="compositionally biased region" description="Polar residues" evidence="2">
    <location>
        <begin position="168"/>
        <end position="178"/>
    </location>
</feature>
<feature type="compositionally biased region" description="Polar residues" evidence="2">
    <location>
        <begin position="733"/>
        <end position="761"/>
    </location>
</feature>
<keyword evidence="4" id="KW-1185">Reference proteome</keyword>